<dbReference type="Proteomes" id="UP001558652">
    <property type="component" value="Unassembled WGS sequence"/>
</dbReference>
<reference evidence="2 3" key="1">
    <citation type="submission" date="2024-07" db="EMBL/GenBank/DDBJ databases">
        <title>Chromosome-level genome assembly of the water stick insect Ranatra chinensis (Heteroptera: Nepidae).</title>
        <authorList>
            <person name="Liu X."/>
        </authorList>
    </citation>
    <scope>NUCLEOTIDE SEQUENCE [LARGE SCALE GENOMIC DNA]</scope>
    <source>
        <strain evidence="2">Cailab_2021Rc</strain>
        <tissue evidence="2">Muscle</tissue>
    </source>
</reference>
<gene>
    <name evidence="2" type="ORF">AAG570_005534</name>
</gene>
<dbReference type="EMBL" id="JBFDAA010000018">
    <property type="protein sequence ID" value="KAL1116039.1"/>
    <property type="molecule type" value="Genomic_DNA"/>
</dbReference>
<evidence type="ECO:0000313" key="2">
    <source>
        <dbReference type="EMBL" id="KAL1116039.1"/>
    </source>
</evidence>
<evidence type="ECO:0000313" key="3">
    <source>
        <dbReference type="Proteomes" id="UP001558652"/>
    </source>
</evidence>
<organism evidence="2 3">
    <name type="scientific">Ranatra chinensis</name>
    <dbReference type="NCBI Taxonomy" id="642074"/>
    <lineage>
        <taxon>Eukaryota</taxon>
        <taxon>Metazoa</taxon>
        <taxon>Ecdysozoa</taxon>
        <taxon>Arthropoda</taxon>
        <taxon>Hexapoda</taxon>
        <taxon>Insecta</taxon>
        <taxon>Pterygota</taxon>
        <taxon>Neoptera</taxon>
        <taxon>Paraneoptera</taxon>
        <taxon>Hemiptera</taxon>
        <taxon>Heteroptera</taxon>
        <taxon>Panheteroptera</taxon>
        <taxon>Nepomorpha</taxon>
        <taxon>Nepidae</taxon>
        <taxon>Ranatrinae</taxon>
        <taxon>Ranatra</taxon>
    </lineage>
</organism>
<dbReference type="AlphaFoldDB" id="A0ABD0YJG9"/>
<name>A0ABD0YJG9_9HEMI</name>
<keyword evidence="3" id="KW-1185">Reference proteome</keyword>
<feature type="region of interest" description="Disordered" evidence="1">
    <location>
        <begin position="1"/>
        <end position="29"/>
    </location>
</feature>
<protein>
    <submittedName>
        <fullName evidence="2">Uncharacterized protein</fullName>
    </submittedName>
</protein>
<proteinExistence type="predicted"/>
<sequence>MFYQNNKQETAEIGAPTTSLQAGTPGRPPVSLRRPAVLGIALGPPLTMAPAPLLTMALAVLALAAPSCCMPQAPPDIAIEDWEKCECVKFYLCDINQRIKIYAEGVLDPNSLIPPAGCVRYLGLYNDKRDPNKRLERFELNRKFGLLRNLLHRTSKLSLGNKVT</sequence>
<evidence type="ECO:0000256" key="1">
    <source>
        <dbReference type="SAM" id="MobiDB-lite"/>
    </source>
</evidence>
<accession>A0ABD0YJG9</accession>
<comment type="caution">
    <text evidence="2">The sequence shown here is derived from an EMBL/GenBank/DDBJ whole genome shotgun (WGS) entry which is preliminary data.</text>
</comment>